<evidence type="ECO:0000256" key="4">
    <source>
        <dbReference type="ARBA" id="ARBA00023125"/>
    </source>
</evidence>
<keyword evidence="8" id="KW-1185">Reference proteome</keyword>
<gene>
    <name evidence="7" type="ORF">ESB00_01970</name>
</gene>
<dbReference type="CDD" id="cd07377">
    <property type="entry name" value="WHTH_GntR"/>
    <property type="match status" value="1"/>
</dbReference>
<evidence type="ECO:0000256" key="3">
    <source>
        <dbReference type="ARBA" id="ARBA00023015"/>
    </source>
</evidence>
<organism evidence="7 8">
    <name type="scientific">Oleiharenicola lentus</name>
    <dbReference type="NCBI Taxonomy" id="2508720"/>
    <lineage>
        <taxon>Bacteria</taxon>
        <taxon>Pseudomonadati</taxon>
        <taxon>Verrucomicrobiota</taxon>
        <taxon>Opitutia</taxon>
        <taxon>Opitutales</taxon>
        <taxon>Opitutaceae</taxon>
        <taxon>Oleiharenicola</taxon>
    </lineage>
</organism>
<keyword evidence="7" id="KW-0032">Aminotransferase</keyword>
<dbReference type="Proteomes" id="UP000290218">
    <property type="component" value="Unassembled WGS sequence"/>
</dbReference>
<dbReference type="InterPro" id="IPR051446">
    <property type="entry name" value="HTH_trans_reg/aminotransferase"/>
</dbReference>
<dbReference type="EMBL" id="SDHX01000001">
    <property type="protein sequence ID" value="RXK54687.1"/>
    <property type="molecule type" value="Genomic_DNA"/>
</dbReference>
<dbReference type="InterPro" id="IPR036388">
    <property type="entry name" value="WH-like_DNA-bd_sf"/>
</dbReference>
<evidence type="ECO:0000256" key="1">
    <source>
        <dbReference type="ARBA" id="ARBA00005384"/>
    </source>
</evidence>
<sequence length="489" mass="54799">MIDTATPRTPARSITPGASRPLYVELADSLQSLVEQGTLRPGHRVPSVRIMSRQRDVSIATVLQAYTVLENRGYLEARPQSGYYVRPRPPSLAPEPRMAKPMAKPSYVGVNDLTAEVMDFAQNQDYVPFGSACPHHSLFPTKKLARILGSVARRDPALLVRSSLNRGYEPLAREIARRYLQAGVPLAHDELVITTGCTEALNLTLRAVTKPGDTVAIETPAYFGFLEIIQSLNLRALEIPTCSRQGICLDELRTAIEQNDVKAVMLMPSLHNPLGSVMPDEKKARLYDLLCEYDLPAIEDDIYGDTHFGDVRPKPLKAWDKDGRVLLCSSFGKTLAPGFHVGWTAPGRYLERVRRLKFTNTMGTPVVLQKALAEFLRDGGYDHHLRSLRRAYQQHLHSFAQGMQKHFPEGTRYSRPQGGNFIWVELPAKVDTLRLRKDALAHKINIAPGNLFSVKERYKNCLRMSCSVPWSDEIEAALRKLGDLIKQQL</sequence>
<dbReference type="Gene3D" id="3.90.1150.10">
    <property type="entry name" value="Aspartate Aminotransferase, domain 1"/>
    <property type="match status" value="1"/>
</dbReference>
<dbReference type="Pfam" id="PF00392">
    <property type="entry name" value="GntR"/>
    <property type="match status" value="1"/>
</dbReference>
<dbReference type="Pfam" id="PF00155">
    <property type="entry name" value="Aminotran_1_2"/>
    <property type="match status" value="1"/>
</dbReference>
<dbReference type="GO" id="GO:0003700">
    <property type="term" value="F:DNA-binding transcription factor activity"/>
    <property type="evidence" value="ECO:0007669"/>
    <property type="project" value="InterPro"/>
</dbReference>
<dbReference type="Gene3D" id="1.10.10.10">
    <property type="entry name" value="Winged helix-like DNA-binding domain superfamily/Winged helix DNA-binding domain"/>
    <property type="match status" value="1"/>
</dbReference>
<protein>
    <submittedName>
        <fullName evidence="7">PLP-dependent aminotransferase family protein</fullName>
    </submittedName>
</protein>
<name>A0A4Q1C713_9BACT</name>
<dbReference type="CDD" id="cd00609">
    <property type="entry name" value="AAT_like"/>
    <property type="match status" value="1"/>
</dbReference>
<accession>A0A4Q1C713</accession>
<dbReference type="PANTHER" id="PTHR46577:SF2">
    <property type="entry name" value="TRANSCRIPTIONAL REGULATORY PROTEIN"/>
    <property type="match status" value="1"/>
</dbReference>
<dbReference type="SUPFAM" id="SSF46785">
    <property type="entry name" value="Winged helix' DNA-binding domain"/>
    <property type="match status" value="1"/>
</dbReference>
<feature type="domain" description="HTH gntR-type" evidence="6">
    <location>
        <begin position="20"/>
        <end position="88"/>
    </location>
</feature>
<dbReference type="GO" id="GO:0003677">
    <property type="term" value="F:DNA binding"/>
    <property type="evidence" value="ECO:0007669"/>
    <property type="project" value="UniProtKB-KW"/>
</dbReference>
<dbReference type="SUPFAM" id="SSF53383">
    <property type="entry name" value="PLP-dependent transferases"/>
    <property type="match status" value="1"/>
</dbReference>
<dbReference type="PROSITE" id="PS50949">
    <property type="entry name" value="HTH_GNTR"/>
    <property type="match status" value="1"/>
</dbReference>
<dbReference type="InterPro" id="IPR015421">
    <property type="entry name" value="PyrdxlP-dep_Trfase_major"/>
</dbReference>
<dbReference type="SMART" id="SM00345">
    <property type="entry name" value="HTH_GNTR"/>
    <property type="match status" value="1"/>
</dbReference>
<dbReference type="InterPro" id="IPR036390">
    <property type="entry name" value="WH_DNA-bd_sf"/>
</dbReference>
<dbReference type="InterPro" id="IPR004839">
    <property type="entry name" value="Aminotransferase_I/II_large"/>
</dbReference>
<evidence type="ECO:0000256" key="2">
    <source>
        <dbReference type="ARBA" id="ARBA00022898"/>
    </source>
</evidence>
<dbReference type="AlphaFoldDB" id="A0A4Q1C713"/>
<dbReference type="GO" id="GO:0008483">
    <property type="term" value="F:transaminase activity"/>
    <property type="evidence" value="ECO:0007669"/>
    <property type="project" value="UniProtKB-KW"/>
</dbReference>
<comment type="caution">
    <text evidence="7">The sequence shown here is derived from an EMBL/GenBank/DDBJ whole genome shotgun (WGS) entry which is preliminary data.</text>
</comment>
<dbReference type="InterPro" id="IPR000524">
    <property type="entry name" value="Tscrpt_reg_HTH_GntR"/>
</dbReference>
<dbReference type="Gene3D" id="3.40.640.10">
    <property type="entry name" value="Type I PLP-dependent aspartate aminotransferase-like (Major domain)"/>
    <property type="match status" value="1"/>
</dbReference>
<dbReference type="InterPro" id="IPR015422">
    <property type="entry name" value="PyrdxlP-dep_Trfase_small"/>
</dbReference>
<keyword evidence="3" id="KW-0805">Transcription regulation</keyword>
<evidence type="ECO:0000313" key="7">
    <source>
        <dbReference type="EMBL" id="RXK54687.1"/>
    </source>
</evidence>
<evidence type="ECO:0000313" key="8">
    <source>
        <dbReference type="Proteomes" id="UP000290218"/>
    </source>
</evidence>
<evidence type="ECO:0000256" key="5">
    <source>
        <dbReference type="ARBA" id="ARBA00023163"/>
    </source>
</evidence>
<proteinExistence type="inferred from homology"/>
<dbReference type="OrthoDB" id="9808770at2"/>
<reference evidence="7 8" key="1">
    <citation type="submission" date="2019-01" db="EMBL/GenBank/DDBJ databases">
        <title>Lacunisphaera sp. strain TWA-58.</title>
        <authorList>
            <person name="Chen W.-M."/>
        </authorList>
    </citation>
    <scope>NUCLEOTIDE SEQUENCE [LARGE SCALE GENOMIC DNA]</scope>
    <source>
        <strain evidence="7 8">TWA-58</strain>
    </source>
</reference>
<keyword evidence="2" id="KW-0663">Pyridoxal phosphate</keyword>
<evidence type="ECO:0000259" key="6">
    <source>
        <dbReference type="PROSITE" id="PS50949"/>
    </source>
</evidence>
<dbReference type="InterPro" id="IPR015424">
    <property type="entry name" value="PyrdxlP-dep_Trfase"/>
</dbReference>
<comment type="similarity">
    <text evidence="1">In the C-terminal section; belongs to the class-I pyridoxal-phosphate-dependent aminotransferase family.</text>
</comment>
<dbReference type="GO" id="GO:0030170">
    <property type="term" value="F:pyridoxal phosphate binding"/>
    <property type="evidence" value="ECO:0007669"/>
    <property type="project" value="InterPro"/>
</dbReference>
<keyword evidence="7" id="KW-0808">Transferase</keyword>
<keyword evidence="5" id="KW-0804">Transcription</keyword>
<dbReference type="PANTHER" id="PTHR46577">
    <property type="entry name" value="HTH-TYPE TRANSCRIPTIONAL REGULATORY PROTEIN GABR"/>
    <property type="match status" value="1"/>
</dbReference>
<keyword evidence="4" id="KW-0238">DNA-binding</keyword>
<dbReference type="RefSeq" id="WP_129046051.1">
    <property type="nucleotide sequence ID" value="NZ_SDHX01000001.1"/>
</dbReference>